<comment type="caution">
    <text evidence="1">The sequence shown here is derived from an EMBL/GenBank/DDBJ whole genome shotgun (WGS) entry which is preliminary data.</text>
</comment>
<gene>
    <name evidence="1" type="ORF">GMES_0328</name>
</gene>
<accession>K6YWS9</accession>
<name>K6YWS9_9ALTE</name>
<evidence type="ECO:0000313" key="2">
    <source>
        <dbReference type="Proteomes" id="UP000006263"/>
    </source>
</evidence>
<organism evidence="1 2">
    <name type="scientific">Paraglaciecola mesophila KMM 241</name>
    <dbReference type="NCBI Taxonomy" id="1128912"/>
    <lineage>
        <taxon>Bacteria</taxon>
        <taxon>Pseudomonadati</taxon>
        <taxon>Pseudomonadota</taxon>
        <taxon>Gammaproteobacteria</taxon>
        <taxon>Alteromonadales</taxon>
        <taxon>Alteromonadaceae</taxon>
        <taxon>Paraglaciecola</taxon>
    </lineage>
</organism>
<reference evidence="1 2" key="1">
    <citation type="journal article" date="2017" name="Antonie Van Leeuwenhoek">
        <title>Rhizobium rhizosphaerae sp. nov., a novel species isolated from rice rhizosphere.</title>
        <authorList>
            <person name="Zhao J.J."/>
            <person name="Zhang J."/>
            <person name="Zhang R.J."/>
            <person name="Zhang C.W."/>
            <person name="Yin H.Q."/>
            <person name="Zhang X.X."/>
        </authorList>
    </citation>
    <scope>NUCLEOTIDE SEQUENCE [LARGE SCALE GENOMIC DNA]</scope>
    <source>
        <strain evidence="1 2">KMM 241</strain>
    </source>
</reference>
<dbReference type="Proteomes" id="UP000006263">
    <property type="component" value="Unassembled WGS sequence"/>
</dbReference>
<proteinExistence type="predicted"/>
<evidence type="ECO:0000313" key="1">
    <source>
        <dbReference type="EMBL" id="GAC22637.1"/>
    </source>
</evidence>
<dbReference type="EMBL" id="BAEP01000005">
    <property type="protein sequence ID" value="GAC22637.1"/>
    <property type="molecule type" value="Genomic_DNA"/>
</dbReference>
<sequence>MNRMELPNGNYSIVVDEHIVTVSLTDSFIRLAQKPLRMT</sequence>
<dbReference type="AlphaFoldDB" id="K6YWS9"/>
<protein>
    <submittedName>
        <fullName evidence="1">Uncharacterized protein</fullName>
    </submittedName>
</protein>